<dbReference type="GO" id="GO:0016020">
    <property type="term" value="C:membrane"/>
    <property type="evidence" value="ECO:0007669"/>
    <property type="project" value="UniProtKB-SubCell"/>
</dbReference>
<dbReference type="SUPFAM" id="SSF54631">
    <property type="entry name" value="CBS-domain pair"/>
    <property type="match status" value="1"/>
</dbReference>
<evidence type="ECO:0000256" key="4">
    <source>
        <dbReference type="ARBA" id="ARBA00022989"/>
    </source>
</evidence>
<feature type="domain" description="CBS" evidence="9">
    <location>
        <begin position="255"/>
        <end position="314"/>
    </location>
</feature>
<dbReference type="InterPro" id="IPR002550">
    <property type="entry name" value="CNNM"/>
</dbReference>
<dbReference type="InterPro" id="IPR000644">
    <property type="entry name" value="CBS_dom"/>
</dbReference>
<keyword evidence="6" id="KW-0129">CBS domain</keyword>
<dbReference type="OrthoDB" id="9798188at2"/>
<keyword evidence="2 7" id="KW-0812">Transmembrane</keyword>
<evidence type="ECO:0000259" key="10">
    <source>
        <dbReference type="PROSITE" id="PS51846"/>
    </source>
</evidence>
<sequence>MEYLIVGILVVLSGCFSGLTLGFFSLNVTALERKIKLGDKRAIKVYPIRKRGNLLLCTLLIGNVAVNSAAAIFLGEIASGLVAGVISTVLIVIFGEILPQAFFSRFALTLGAKTVWLVKIFIFIMYPLAYPLSLVLDKLLGEELQTIWSKREIKEIIKHHENNEASDIDEDEERIMIGALSFSEVLVKKIMTPKPVLFKLEKTQVLDKTTLIEIRNKGFTRIPIYEIGEDNLVGVLYSKDLIGLFEENKTVADFISKTKPIFAKDTMRLDTLMNRFIDKKVHIAFVHDEYSTFIGIVTLEDIIEEILKVEIVDEVDFATDMQHFALEQTKRTILES</sequence>
<feature type="transmembrane region" description="Helical" evidence="8">
    <location>
        <begin position="81"/>
        <end position="103"/>
    </location>
</feature>
<feature type="transmembrane region" description="Helical" evidence="8">
    <location>
        <begin position="52"/>
        <end position="75"/>
    </location>
</feature>
<keyword evidence="3" id="KW-0677">Repeat</keyword>
<dbReference type="InterPro" id="IPR046342">
    <property type="entry name" value="CBS_dom_sf"/>
</dbReference>
<evidence type="ECO:0000256" key="2">
    <source>
        <dbReference type="ARBA" id="ARBA00022692"/>
    </source>
</evidence>
<dbReference type="RefSeq" id="WP_160131633.1">
    <property type="nucleotide sequence ID" value="NZ_CP019288.1"/>
</dbReference>
<dbReference type="Proteomes" id="UP000464657">
    <property type="component" value="Chromosome"/>
</dbReference>
<proteinExistence type="predicted"/>
<evidence type="ECO:0000259" key="9">
    <source>
        <dbReference type="PROSITE" id="PS51371"/>
    </source>
</evidence>
<dbReference type="PROSITE" id="PS51846">
    <property type="entry name" value="CNNM"/>
    <property type="match status" value="1"/>
</dbReference>
<dbReference type="InterPro" id="IPR044751">
    <property type="entry name" value="Ion_transp-like_CBS"/>
</dbReference>
<feature type="transmembrane region" description="Helical" evidence="8">
    <location>
        <begin position="115"/>
        <end position="136"/>
    </location>
</feature>
<dbReference type="PANTHER" id="PTHR12064:SF94">
    <property type="entry name" value="UNEXTENDED PROTEIN"/>
    <property type="match status" value="1"/>
</dbReference>
<feature type="domain" description="CBS" evidence="9">
    <location>
        <begin position="191"/>
        <end position="251"/>
    </location>
</feature>
<comment type="subcellular location">
    <subcellularLocation>
        <location evidence="1">Membrane</location>
        <topology evidence="1">Multi-pass membrane protein</topology>
    </subcellularLocation>
</comment>
<dbReference type="EMBL" id="CP019288">
    <property type="protein sequence ID" value="QHI39128.1"/>
    <property type="molecule type" value="Genomic_DNA"/>
</dbReference>
<organism evidence="11 12">
    <name type="scientific">Kordia antarctica</name>
    <dbReference type="NCBI Taxonomy" id="1218801"/>
    <lineage>
        <taxon>Bacteria</taxon>
        <taxon>Pseudomonadati</taxon>
        <taxon>Bacteroidota</taxon>
        <taxon>Flavobacteriia</taxon>
        <taxon>Flavobacteriales</taxon>
        <taxon>Flavobacteriaceae</taxon>
        <taxon>Kordia</taxon>
    </lineage>
</organism>
<dbReference type="KEGG" id="kan:IMCC3317_45290"/>
<dbReference type="CDD" id="cd04590">
    <property type="entry name" value="CBS_pair_CorC_HlyC_assoc"/>
    <property type="match status" value="1"/>
</dbReference>
<keyword evidence="5 7" id="KW-0472">Membrane</keyword>
<dbReference type="Gene3D" id="3.10.580.10">
    <property type="entry name" value="CBS-domain"/>
    <property type="match status" value="1"/>
</dbReference>
<evidence type="ECO:0000256" key="8">
    <source>
        <dbReference type="SAM" id="Phobius"/>
    </source>
</evidence>
<accession>A0A7L4ZR07</accession>
<feature type="domain" description="CNNM transmembrane" evidence="10">
    <location>
        <begin position="1"/>
        <end position="172"/>
    </location>
</feature>
<evidence type="ECO:0000313" key="11">
    <source>
        <dbReference type="EMBL" id="QHI39128.1"/>
    </source>
</evidence>
<gene>
    <name evidence="11" type="primary">corC_3</name>
    <name evidence="11" type="ORF">IMCC3317_45290</name>
</gene>
<evidence type="ECO:0000256" key="3">
    <source>
        <dbReference type="ARBA" id="ARBA00022737"/>
    </source>
</evidence>
<dbReference type="Pfam" id="PF00571">
    <property type="entry name" value="CBS"/>
    <property type="match status" value="2"/>
</dbReference>
<dbReference type="PANTHER" id="PTHR12064">
    <property type="entry name" value="METAL TRANSPORTER CNNM"/>
    <property type="match status" value="1"/>
</dbReference>
<reference evidence="11 12" key="1">
    <citation type="journal article" date="2013" name="Int. J. Syst. Evol. Microbiol.">
        <title>Kordia antarctica sp. nov., isolated from Antarctic seawater.</title>
        <authorList>
            <person name="Baek K."/>
            <person name="Choi A."/>
            <person name="Kang I."/>
            <person name="Lee K."/>
            <person name="Cho J.C."/>
        </authorList>
    </citation>
    <scope>NUCLEOTIDE SEQUENCE [LARGE SCALE GENOMIC DNA]</scope>
    <source>
        <strain evidence="11 12">IMCC3317</strain>
    </source>
</reference>
<evidence type="ECO:0000256" key="7">
    <source>
        <dbReference type="PROSITE-ProRule" id="PRU01193"/>
    </source>
</evidence>
<evidence type="ECO:0000256" key="6">
    <source>
        <dbReference type="PROSITE-ProRule" id="PRU00703"/>
    </source>
</evidence>
<dbReference type="AlphaFoldDB" id="A0A7L4ZR07"/>
<name>A0A7L4ZR07_9FLAO</name>
<dbReference type="GO" id="GO:0010960">
    <property type="term" value="P:magnesium ion homeostasis"/>
    <property type="evidence" value="ECO:0007669"/>
    <property type="project" value="InterPro"/>
</dbReference>
<keyword evidence="4 7" id="KW-1133">Transmembrane helix</keyword>
<dbReference type="Pfam" id="PF01595">
    <property type="entry name" value="CNNM"/>
    <property type="match status" value="1"/>
</dbReference>
<keyword evidence="12" id="KW-1185">Reference proteome</keyword>
<dbReference type="PROSITE" id="PS51371">
    <property type="entry name" value="CBS"/>
    <property type="match status" value="2"/>
</dbReference>
<evidence type="ECO:0000313" key="12">
    <source>
        <dbReference type="Proteomes" id="UP000464657"/>
    </source>
</evidence>
<dbReference type="InterPro" id="IPR045095">
    <property type="entry name" value="ACDP"/>
</dbReference>
<feature type="transmembrane region" description="Helical" evidence="8">
    <location>
        <begin position="6"/>
        <end position="31"/>
    </location>
</feature>
<evidence type="ECO:0000256" key="5">
    <source>
        <dbReference type="ARBA" id="ARBA00023136"/>
    </source>
</evidence>
<protein>
    <submittedName>
        <fullName evidence="11">Magnesium and cobalt efflux protein CorC</fullName>
    </submittedName>
</protein>
<evidence type="ECO:0000256" key="1">
    <source>
        <dbReference type="ARBA" id="ARBA00004141"/>
    </source>
</evidence>